<accession>A0ACD5GYM7</accession>
<reference evidence="1 2" key="1">
    <citation type="journal article" date="2016" name="Genome Announc.">
        <title>Draft Genome Sequence of the Thermotolerant Cyanobacterium Desertifilum sp. IPPAS B-1220.</title>
        <authorList>
            <person name="Mironov K.S."/>
            <person name="Sinetova M.A."/>
            <person name="Bolatkhan K."/>
            <person name="Zayadan B.K."/>
            <person name="Ustinova V.V."/>
            <person name="Kupriyanova E.V."/>
            <person name="Skrypnik A.N."/>
            <person name="Gogoleva N.E."/>
            <person name="Gogolev Y.V."/>
            <person name="Los D.A."/>
        </authorList>
    </citation>
    <scope>NUCLEOTIDE SEQUENCE [LARGE SCALE GENOMIC DNA]</scope>
    <source>
        <strain evidence="1 2">IPPAS B-1220</strain>
    </source>
</reference>
<gene>
    <name evidence="1" type="ORF">BH720_010420</name>
</gene>
<protein>
    <submittedName>
        <fullName evidence="1">MFS transporter</fullName>
    </submittedName>
</protein>
<keyword evidence="2" id="KW-1185">Reference proteome</keyword>
<name>A0ACD5GYM7_9CYAN</name>
<evidence type="ECO:0000313" key="2">
    <source>
        <dbReference type="Proteomes" id="UP000095472"/>
    </source>
</evidence>
<sequence length="159" mass="16910">MQQVSREVAPSTAGYSISAMWLGFAIGRMLLGAAIAWLGAIRLVNVSLTTLALGAVTWWLLPQQWLSLPLMGFAIAAIFPTTIWLMPQRVPAAVVPAAIGFVTSVASLGAALVPTAVGWIADGTGLETIPVLILLLAIALFIVHRWLTQQAKIQPVEDE</sequence>
<organism evidence="1 2">
    <name type="scientific">Desertifilum tharense IPPAS B-1220</name>
    <dbReference type="NCBI Taxonomy" id="1781255"/>
    <lineage>
        <taxon>Bacteria</taxon>
        <taxon>Bacillati</taxon>
        <taxon>Cyanobacteriota</taxon>
        <taxon>Cyanophyceae</taxon>
        <taxon>Desertifilales</taxon>
        <taxon>Desertifilaceae</taxon>
        <taxon>Desertifilum</taxon>
    </lineage>
</organism>
<dbReference type="Proteomes" id="UP000095472">
    <property type="component" value="Chromosome"/>
</dbReference>
<evidence type="ECO:0000313" key="1">
    <source>
        <dbReference type="EMBL" id="XPM65879.1"/>
    </source>
</evidence>
<dbReference type="EMBL" id="CP182909">
    <property type="protein sequence ID" value="XPM65879.1"/>
    <property type="molecule type" value="Genomic_DNA"/>
</dbReference>
<proteinExistence type="predicted"/>